<evidence type="ECO:0000313" key="10">
    <source>
        <dbReference type="EMBL" id="GMH56139.1"/>
    </source>
</evidence>
<proteinExistence type="inferred from homology"/>
<keyword evidence="3 7" id="KW-0479">Metal-binding</keyword>
<feature type="compositionally biased region" description="Pro residues" evidence="8">
    <location>
        <begin position="1"/>
        <end position="17"/>
    </location>
</feature>
<comment type="similarity">
    <text evidence="2 7">Belongs to the damage-control phosphatase family. Sugar phosphate phosphatase III subfamily.</text>
</comment>
<organism evidence="10 11">
    <name type="scientific">Triparma retinervis</name>
    <dbReference type="NCBI Taxonomy" id="2557542"/>
    <lineage>
        <taxon>Eukaryota</taxon>
        <taxon>Sar</taxon>
        <taxon>Stramenopiles</taxon>
        <taxon>Ochrophyta</taxon>
        <taxon>Bolidophyceae</taxon>
        <taxon>Parmales</taxon>
        <taxon>Triparmaceae</taxon>
        <taxon>Triparma</taxon>
    </lineage>
</organism>
<dbReference type="PANTHER" id="PTHR12260:SF6">
    <property type="entry name" value="DAMAGE-CONTROL PHOSPHATASE ARMT1"/>
    <property type="match status" value="1"/>
</dbReference>
<keyword evidence="5 7" id="KW-0464">Manganese</keyword>
<comment type="cofactor">
    <cofactor evidence="7">
        <name>Mn(2+)</name>
        <dbReference type="ChEBI" id="CHEBI:29035"/>
    </cofactor>
    <cofactor evidence="7">
        <name>Ni(2+)</name>
        <dbReference type="ChEBI" id="CHEBI:49786"/>
    </cofactor>
</comment>
<evidence type="ECO:0000256" key="1">
    <source>
        <dbReference type="ARBA" id="ARBA00001326"/>
    </source>
</evidence>
<evidence type="ECO:0000256" key="7">
    <source>
        <dbReference type="RuleBase" id="RU367030"/>
    </source>
</evidence>
<feature type="domain" description="Damage-control phosphatase ARMT1-like metal-binding" evidence="9">
    <location>
        <begin position="42"/>
        <end position="361"/>
    </location>
</feature>
<reference evidence="10" key="1">
    <citation type="submission" date="2022-07" db="EMBL/GenBank/DDBJ databases">
        <title>Genome analysis of Parmales, a sister group of diatoms, reveals the evolutionary specialization of diatoms from phago-mixotrophs to photoautotrophs.</title>
        <authorList>
            <person name="Ban H."/>
            <person name="Sato S."/>
            <person name="Yoshikawa S."/>
            <person name="Kazumasa Y."/>
            <person name="Nakamura Y."/>
            <person name="Ichinomiya M."/>
            <person name="Saitoh K."/>
            <person name="Sato N."/>
            <person name="Blanc-Mathieu R."/>
            <person name="Endo H."/>
            <person name="Kuwata A."/>
            <person name="Ogata H."/>
        </authorList>
    </citation>
    <scope>NUCLEOTIDE SEQUENCE</scope>
</reference>
<evidence type="ECO:0000256" key="4">
    <source>
        <dbReference type="ARBA" id="ARBA00022801"/>
    </source>
</evidence>
<comment type="catalytic activity">
    <reaction evidence="1 7">
        <text>beta-D-fructose 1-phosphate + H2O = D-fructose + phosphate</text>
        <dbReference type="Rhea" id="RHEA:35603"/>
        <dbReference type="ChEBI" id="CHEBI:15377"/>
        <dbReference type="ChEBI" id="CHEBI:37721"/>
        <dbReference type="ChEBI" id="CHEBI:43474"/>
        <dbReference type="ChEBI" id="CHEBI:138881"/>
    </reaction>
</comment>
<dbReference type="Proteomes" id="UP001165082">
    <property type="component" value="Unassembled WGS sequence"/>
</dbReference>
<keyword evidence="11" id="KW-1185">Reference proteome</keyword>
<dbReference type="EMBL" id="BRXZ01000867">
    <property type="protein sequence ID" value="GMH56139.1"/>
    <property type="molecule type" value="Genomic_DNA"/>
</dbReference>
<dbReference type="AlphaFoldDB" id="A0A9W6ZT73"/>
<evidence type="ECO:0000313" key="11">
    <source>
        <dbReference type="Proteomes" id="UP001165082"/>
    </source>
</evidence>
<keyword evidence="4 7" id="KW-0378">Hydrolase</keyword>
<evidence type="ECO:0000256" key="5">
    <source>
        <dbReference type="ARBA" id="ARBA00023211"/>
    </source>
</evidence>
<evidence type="ECO:0000259" key="9">
    <source>
        <dbReference type="Pfam" id="PF01937"/>
    </source>
</evidence>
<feature type="region of interest" description="Disordered" evidence="8">
    <location>
        <begin position="1"/>
        <end position="23"/>
    </location>
</feature>
<comment type="function">
    <text evidence="7">Metal-dependent phosphatase that shows phosphatase activity against several substrates, including fructose-1-phosphate and fructose-6-phosphate. Its preference for fructose-1-phosphate, a strong glycating agent that causes DNA damage rather than a canonical yeast metabolite, suggests a damage-control function in hexose phosphate metabolism.</text>
</comment>
<name>A0A9W6ZT73_9STRA</name>
<protein>
    <recommendedName>
        <fullName evidence="7">Sugar phosphate phosphatase</fullName>
        <ecNumber evidence="7">3.1.3.-</ecNumber>
    </recommendedName>
</protein>
<gene>
    <name evidence="10" type="ORF">TrRE_jg2299</name>
</gene>
<dbReference type="EC" id="3.1.3.-" evidence="7"/>
<dbReference type="GO" id="GO:0005634">
    <property type="term" value="C:nucleus"/>
    <property type="evidence" value="ECO:0007669"/>
    <property type="project" value="TreeGrafter"/>
</dbReference>
<dbReference type="Pfam" id="PF01937">
    <property type="entry name" value="ARMT1-like_dom"/>
    <property type="match status" value="1"/>
</dbReference>
<comment type="catalytic activity">
    <reaction evidence="6 7">
        <text>beta-D-fructose 6-phosphate = dihydroxyacetone + D-glyceraldehyde 3-phosphate</text>
        <dbReference type="Rhea" id="RHEA:28002"/>
        <dbReference type="ChEBI" id="CHEBI:16016"/>
        <dbReference type="ChEBI" id="CHEBI:57634"/>
        <dbReference type="ChEBI" id="CHEBI:59776"/>
    </reaction>
</comment>
<accession>A0A9W6ZT73</accession>
<dbReference type="SUPFAM" id="SSF111321">
    <property type="entry name" value="AF1104-like"/>
    <property type="match status" value="1"/>
</dbReference>
<dbReference type="OrthoDB" id="541375at2759"/>
<dbReference type="Gene3D" id="1.20.930.60">
    <property type="match status" value="1"/>
</dbReference>
<comment type="domain">
    <text evidence="7">Subfamily III proteins have a conserved RTxK motif about 40-50 residues from the C-terminus; the threonine may be replaced by serine or cysteine.</text>
</comment>
<evidence type="ECO:0000256" key="6">
    <source>
        <dbReference type="ARBA" id="ARBA00048809"/>
    </source>
</evidence>
<dbReference type="InterPro" id="IPR039763">
    <property type="entry name" value="ARMT1"/>
</dbReference>
<evidence type="ECO:0000256" key="3">
    <source>
        <dbReference type="ARBA" id="ARBA00022723"/>
    </source>
</evidence>
<dbReference type="GO" id="GO:0006974">
    <property type="term" value="P:DNA damage response"/>
    <property type="evidence" value="ECO:0007669"/>
    <property type="project" value="TreeGrafter"/>
</dbReference>
<dbReference type="InterPro" id="IPR036075">
    <property type="entry name" value="ARMT-1-like_metal-bd_sf"/>
</dbReference>
<dbReference type="PANTHER" id="PTHR12260">
    <property type="entry name" value="DAMAGE-CONTROL PHOSPHATASE ARMT1"/>
    <property type="match status" value="1"/>
</dbReference>
<evidence type="ECO:0000256" key="8">
    <source>
        <dbReference type="SAM" id="MobiDB-lite"/>
    </source>
</evidence>
<evidence type="ECO:0000256" key="2">
    <source>
        <dbReference type="ARBA" id="ARBA00009519"/>
    </source>
</evidence>
<dbReference type="Gene3D" id="3.40.50.10880">
    <property type="entry name" value="Uncharacterised protein PF01937, DUF89, domain 3"/>
    <property type="match status" value="1"/>
</dbReference>
<dbReference type="GO" id="GO:0016791">
    <property type="term" value="F:phosphatase activity"/>
    <property type="evidence" value="ECO:0007669"/>
    <property type="project" value="TreeGrafter"/>
</dbReference>
<dbReference type="GO" id="GO:0046872">
    <property type="term" value="F:metal ion binding"/>
    <property type="evidence" value="ECO:0007669"/>
    <property type="project" value="UniProtKB-UniRule"/>
</dbReference>
<dbReference type="InterPro" id="IPR002791">
    <property type="entry name" value="ARMT1-like_metal-bd"/>
</dbReference>
<sequence>MTVPSTPPHPTLLPPPMLTSTTPGTWAYDTMSRRIEADILARLEEENSEELATPEYANAALQIASLRKEIRESAVIRPVQGVQDPDIADWDSLVSSLPPSTTYLTAPWLTAEFYVYRRVLEAFDYFNPSSPTHKFDPFVKQKRAGLISSASSAEALLGRIVKLKKDDSGLQVALLSALWGNKMDLSIWPADSDGSVDVFTSIVENAVNNLLWDDTPTLIPSMLTSSPCSVHIIVDNAGFELVTDLALADYLIASGVASTVTFQLKGHPTFVSDAMESDLLETVEHFSKLGGSHPNCAAAGERWSKYLVEGKWICREDYYWCQPFPMWKMSAKATSSLKDADYCFVKGDANYRRLLGDCAWDYVNDR</sequence>
<comment type="caution">
    <text evidence="10">The sequence shown here is derived from an EMBL/GenBank/DDBJ whole genome shotgun (WGS) entry which is preliminary data.</text>
</comment>